<feature type="region of interest" description="Disordered" evidence="1">
    <location>
        <begin position="1"/>
        <end position="58"/>
    </location>
</feature>
<gene>
    <name evidence="2" type="ORF">EVG22_30540</name>
</gene>
<organism evidence="2 3">
    <name type="scientific">Bacillus thuringiensis serovar andalousiensis</name>
    <dbReference type="NCBI Taxonomy" id="257985"/>
    <lineage>
        <taxon>Bacteria</taxon>
        <taxon>Bacillati</taxon>
        <taxon>Bacillota</taxon>
        <taxon>Bacilli</taxon>
        <taxon>Bacillales</taxon>
        <taxon>Bacillaceae</taxon>
        <taxon>Bacillus</taxon>
        <taxon>Bacillus cereus group</taxon>
    </lineage>
</organism>
<sequence>MAYKPGQKPEHSGQFQERGPRGGKVTNNEVTGIEGKPLPPTSKSGNQWVQVDKTKHKR</sequence>
<protein>
    <submittedName>
        <fullName evidence="2">YjzC family protein</fullName>
    </submittedName>
</protein>
<dbReference type="RefSeq" id="WP_172555878.1">
    <property type="nucleotide sequence ID" value="NZ_CP035727.2"/>
</dbReference>
<proteinExistence type="predicted"/>
<dbReference type="EMBL" id="CP035727">
    <property type="protein sequence ID" value="QIW22370.1"/>
    <property type="molecule type" value="Genomic_DNA"/>
</dbReference>
<dbReference type="AlphaFoldDB" id="A0A6H0TQX4"/>
<evidence type="ECO:0000256" key="1">
    <source>
        <dbReference type="SAM" id="MobiDB-lite"/>
    </source>
</evidence>
<dbReference type="Proteomes" id="UP000501374">
    <property type="component" value="Chromosome"/>
</dbReference>
<dbReference type="Pfam" id="PF14168">
    <property type="entry name" value="YjzC"/>
    <property type="match status" value="1"/>
</dbReference>
<evidence type="ECO:0000313" key="3">
    <source>
        <dbReference type="Proteomes" id="UP000501374"/>
    </source>
</evidence>
<evidence type="ECO:0000313" key="2">
    <source>
        <dbReference type="EMBL" id="QIW22370.1"/>
    </source>
</evidence>
<name>A0A6H0TQX4_BACTU</name>
<dbReference type="InterPro" id="IPR025549">
    <property type="entry name" value="YjzC"/>
</dbReference>
<accession>A0A6H0TQX4</accession>
<reference evidence="3" key="1">
    <citation type="submission" date="2019-02" db="EMBL/GenBank/DDBJ databases">
        <title>Structural and Functional analysis of Lanthipeptide from Bacillus thuringiensis serovar andalousiensis B23193.</title>
        <authorList>
            <person name="Andreeva J.V."/>
            <person name="Grigoreva A."/>
        </authorList>
    </citation>
    <scope>NUCLEOTIDE SEQUENCE [LARGE SCALE GENOMIC DNA]</scope>
    <source>
        <strain evidence="3">B23193</strain>
    </source>
</reference>